<gene>
    <name evidence="3" type="ORF">UFOVP1186_19</name>
    <name evidence="4" type="ORF">UFOVP1234_39</name>
    <name evidence="5" type="ORF">UFOVP1487_13</name>
    <name evidence="6" type="ORF">UFOVP1574_2</name>
    <name evidence="2" type="ORF">UFOVP959_5</name>
</gene>
<evidence type="ECO:0000313" key="2">
    <source>
        <dbReference type="EMBL" id="CAB4173693.1"/>
    </source>
</evidence>
<organism evidence="3">
    <name type="scientific">uncultured Caudovirales phage</name>
    <dbReference type="NCBI Taxonomy" id="2100421"/>
    <lineage>
        <taxon>Viruses</taxon>
        <taxon>Duplodnaviria</taxon>
        <taxon>Heunggongvirae</taxon>
        <taxon>Uroviricota</taxon>
        <taxon>Caudoviricetes</taxon>
        <taxon>Peduoviridae</taxon>
        <taxon>Maltschvirus</taxon>
        <taxon>Maltschvirus maltsch</taxon>
    </lineage>
</organism>
<reference evidence="3" key="1">
    <citation type="submission" date="2020-05" db="EMBL/GenBank/DDBJ databases">
        <authorList>
            <person name="Chiriac C."/>
            <person name="Salcher M."/>
            <person name="Ghai R."/>
            <person name="Kavagutti S V."/>
        </authorList>
    </citation>
    <scope>NUCLEOTIDE SEQUENCE</scope>
</reference>
<sequence>MLQISITGVVPFDGTYPLELSIGQFNGRELHVIKTISGIRMNEIEDALDAGDYDLIVALAAIALTRDGRVQPDQTIRSAKMLLEANIGSIAVSDEASDDVPPTTPPAGGERENEPVVTSTSSSETSAPLSVGPRVTIPASTGEPASHMP</sequence>
<accession>A0A6J5QZU5</accession>
<dbReference type="EMBL" id="LR797183">
    <property type="protein sequence ID" value="CAB4192561.1"/>
    <property type="molecule type" value="Genomic_DNA"/>
</dbReference>
<feature type="region of interest" description="Disordered" evidence="1">
    <location>
        <begin position="92"/>
        <end position="149"/>
    </location>
</feature>
<proteinExistence type="predicted"/>
<dbReference type="EMBL" id="LR797422">
    <property type="protein sequence ID" value="CAB4215403.1"/>
    <property type="molecule type" value="Genomic_DNA"/>
</dbReference>
<evidence type="ECO:0000313" key="6">
    <source>
        <dbReference type="EMBL" id="CAB5238889.1"/>
    </source>
</evidence>
<evidence type="ECO:0000313" key="3">
    <source>
        <dbReference type="EMBL" id="CAB4189322.1"/>
    </source>
</evidence>
<protein>
    <submittedName>
        <fullName evidence="3">Uncharacterized protein</fullName>
    </submittedName>
</protein>
<dbReference type="EMBL" id="LR798462">
    <property type="protein sequence ID" value="CAB5238889.1"/>
    <property type="molecule type" value="Genomic_DNA"/>
</dbReference>
<evidence type="ECO:0000256" key="1">
    <source>
        <dbReference type="SAM" id="MobiDB-lite"/>
    </source>
</evidence>
<dbReference type="EMBL" id="LR796907">
    <property type="protein sequence ID" value="CAB4173693.1"/>
    <property type="molecule type" value="Genomic_DNA"/>
</dbReference>
<evidence type="ECO:0000313" key="4">
    <source>
        <dbReference type="EMBL" id="CAB4192561.1"/>
    </source>
</evidence>
<evidence type="ECO:0000313" key="5">
    <source>
        <dbReference type="EMBL" id="CAB4215403.1"/>
    </source>
</evidence>
<name>A0A6J5QZU5_9CAUD</name>
<dbReference type="EMBL" id="LR797137">
    <property type="protein sequence ID" value="CAB4189322.1"/>
    <property type="molecule type" value="Genomic_DNA"/>
</dbReference>